<dbReference type="SMART" id="SM00409">
    <property type="entry name" value="IG"/>
    <property type="match status" value="2"/>
</dbReference>
<dbReference type="Ensembl" id="ENSPNAT00000048120.1">
    <property type="protein sequence ID" value="ENSPNAP00000077934.1"/>
    <property type="gene ID" value="ENSPNAG00000032156.1"/>
</dbReference>
<dbReference type="InterPro" id="IPR036179">
    <property type="entry name" value="Ig-like_dom_sf"/>
</dbReference>
<evidence type="ECO:0000256" key="2">
    <source>
        <dbReference type="ARBA" id="ARBA00022692"/>
    </source>
</evidence>
<dbReference type="InterPro" id="IPR013783">
    <property type="entry name" value="Ig-like_fold"/>
</dbReference>
<protein>
    <recommendedName>
        <fullName evidence="6">Immunoglobulin domain-containing protein</fullName>
    </recommendedName>
</protein>
<comment type="subcellular location">
    <subcellularLocation>
        <location evidence="1">Membrane</location>
    </subcellularLocation>
</comment>
<dbReference type="PANTHER" id="PTHR11860">
    <property type="entry name" value="POLYMERIC-IMMUNOGLOBULIN RECEPTOR"/>
    <property type="match status" value="1"/>
</dbReference>
<keyword evidence="2 5" id="KW-0812">Transmembrane</keyword>
<dbReference type="GO" id="GO:0005886">
    <property type="term" value="C:plasma membrane"/>
    <property type="evidence" value="ECO:0007669"/>
    <property type="project" value="TreeGrafter"/>
</dbReference>
<feature type="domain" description="Immunoglobulin" evidence="6">
    <location>
        <begin position="9"/>
        <end position="107"/>
    </location>
</feature>
<sequence length="386" mass="42700">MSLAGAAAGIDVIGFLGGRVTINCKHSDYEWSETSFCKMKTQAECDYIIVAEYEQHNTWIQKDRFELFDDSYKTIIVSIRQLSSEDAGTYQCGQAGSWSHQINLRVIRDPCYLGSNTVAGYVGETVTISCSYPEEFESHNKYFYKLDAHHIPTMMDTTETQRGRFSISDDRRSKVVSVRISDVREADGGVYYCGLWREGESVSYQSFYTEIQLQVTAKSGSTTHTNPSGSSNTITVCACVALLLLLIGGLALIFLRCIQAKGSSSNSSEEGINSEMSPAACVYEEIQDFRPQSDSEDTPLYAIIQPPIHPSDPLNSVYTTAQLPKMPSHPPETVYVNAQLPTIPSDHPNEVYATVQLPTIPSDPPNEVYATAQLPTTSSHPPKTYM</sequence>
<dbReference type="PANTHER" id="PTHR11860:SF87">
    <property type="entry name" value="CMRF35-LIKE MOLECULE 8"/>
    <property type="match status" value="1"/>
</dbReference>
<reference evidence="7 8" key="1">
    <citation type="submission" date="2020-10" db="EMBL/GenBank/DDBJ databases">
        <title>Pygocentrus nattereri (red-bellied piranha) genome, fPygNat1, primary haplotype.</title>
        <authorList>
            <person name="Myers G."/>
            <person name="Meyer A."/>
            <person name="Karagic N."/>
            <person name="Pippel M."/>
            <person name="Winkler S."/>
            <person name="Tracey A."/>
            <person name="Wood J."/>
            <person name="Formenti G."/>
            <person name="Howe K."/>
            <person name="Fedrigo O."/>
            <person name="Jarvis E.D."/>
        </authorList>
    </citation>
    <scope>NUCLEOTIDE SEQUENCE [LARGE SCALE GENOMIC DNA]</scope>
</reference>
<evidence type="ECO:0000313" key="8">
    <source>
        <dbReference type="Proteomes" id="UP001501920"/>
    </source>
</evidence>
<organism evidence="7 8">
    <name type="scientific">Pygocentrus nattereri</name>
    <name type="common">Red-bellied piranha</name>
    <dbReference type="NCBI Taxonomy" id="42514"/>
    <lineage>
        <taxon>Eukaryota</taxon>
        <taxon>Metazoa</taxon>
        <taxon>Chordata</taxon>
        <taxon>Craniata</taxon>
        <taxon>Vertebrata</taxon>
        <taxon>Euteleostomi</taxon>
        <taxon>Actinopterygii</taxon>
        <taxon>Neopterygii</taxon>
        <taxon>Teleostei</taxon>
        <taxon>Ostariophysi</taxon>
        <taxon>Characiformes</taxon>
        <taxon>Characoidei</taxon>
        <taxon>Pygocentrus</taxon>
    </lineage>
</organism>
<evidence type="ECO:0000313" key="7">
    <source>
        <dbReference type="Ensembl" id="ENSPNAP00000077934.1"/>
    </source>
</evidence>
<dbReference type="Proteomes" id="UP001501920">
    <property type="component" value="Chromosome 12"/>
</dbReference>
<keyword evidence="3 5" id="KW-0472">Membrane</keyword>
<reference evidence="7" key="2">
    <citation type="submission" date="2025-08" db="UniProtKB">
        <authorList>
            <consortium name="Ensembl"/>
        </authorList>
    </citation>
    <scope>IDENTIFICATION</scope>
</reference>
<keyword evidence="8" id="KW-1185">Reference proteome</keyword>
<dbReference type="Gene3D" id="2.60.40.10">
    <property type="entry name" value="Immunoglobulins"/>
    <property type="match status" value="2"/>
</dbReference>
<dbReference type="GO" id="GO:0004888">
    <property type="term" value="F:transmembrane signaling receptor activity"/>
    <property type="evidence" value="ECO:0007669"/>
    <property type="project" value="TreeGrafter"/>
</dbReference>
<feature type="domain" description="Immunoglobulin" evidence="6">
    <location>
        <begin position="115"/>
        <end position="216"/>
    </location>
</feature>
<keyword evidence="5" id="KW-1133">Transmembrane helix</keyword>
<dbReference type="GeneTree" id="ENSGT01050000245162"/>
<dbReference type="InterPro" id="IPR003599">
    <property type="entry name" value="Ig_sub"/>
</dbReference>
<evidence type="ECO:0000256" key="4">
    <source>
        <dbReference type="SAM" id="MobiDB-lite"/>
    </source>
</evidence>
<dbReference type="SUPFAM" id="SSF48726">
    <property type="entry name" value="Immunoglobulin"/>
    <property type="match status" value="2"/>
</dbReference>
<accession>A0AAR2LT81</accession>
<dbReference type="AlphaFoldDB" id="A0AAR2LT81"/>
<reference evidence="7" key="3">
    <citation type="submission" date="2025-09" db="UniProtKB">
        <authorList>
            <consortium name="Ensembl"/>
        </authorList>
    </citation>
    <scope>IDENTIFICATION</scope>
</reference>
<proteinExistence type="predicted"/>
<feature type="region of interest" description="Disordered" evidence="4">
    <location>
        <begin position="359"/>
        <end position="386"/>
    </location>
</feature>
<name>A0AAR2LT81_PYGNA</name>
<evidence type="ECO:0000256" key="1">
    <source>
        <dbReference type="ARBA" id="ARBA00004370"/>
    </source>
</evidence>
<evidence type="ECO:0000256" key="3">
    <source>
        <dbReference type="ARBA" id="ARBA00023136"/>
    </source>
</evidence>
<feature type="transmembrane region" description="Helical" evidence="5">
    <location>
        <begin position="233"/>
        <end position="255"/>
    </location>
</feature>
<gene>
    <name evidence="7" type="primary">PRRG1</name>
</gene>
<feature type="compositionally biased region" description="Polar residues" evidence="4">
    <location>
        <begin position="373"/>
        <end position="386"/>
    </location>
</feature>
<evidence type="ECO:0000259" key="6">
    <source>
        <dbReference type="SMART" id="SM00409"/>
    </source>
</evidence>
<dbReference type="InterPro" id="IPR013106">
    <property type="entry name" value="Ig_V-set"/>
</dbReference>
<dbReference type="InterPro" id="IPR050671">
    <property type="entry name" value="CD300_family_receptors"/>
</dbReference>
<evidence type="ECO:0000256" key="5">
    <source>
        <dbReference type="SAM" id="Phobius"/>
    </source>
</evidence>
<dbReference type="Pfam" id="PF07686">
    <property type="entry name" value="V-set"/>
    <property type="match status" value="2"/>
</dbReference>